<dbReference type="InterPro" id="IPR008979">
    <property type="entry name" value="Galactose-bd-like_sf"/>
</dbReference>
<dbReference type="EMBL" id="SLXD01000006">
    <property type="protein sequence ID" value="TCP02525.1"/>
    <property type="molecule type" value="Genomic_DNA"/>
</dbReference>
<name>A0A4R2MBS0_RUBGE</name>
<dbReference type="PANTHER" id="PTHR13627">
    <property type="entry name" value="FUKUTIN RELATED PROTEIN"/>
    <property type="match status" value="1"/>
</dbReference>
<feature type="region of interest" description="Disordered" evidence="1">
    <location>
        <begin position="1"/>
        <end position="31"/>
    </location>
</feature>
<dbReference type="RefSeq" id="WP_200222366.1">
    <property type="nucleotide sequence ID" value="NZ_CP181386.1"/>
</dbReference>
<evidence type="ECO:0000313" key="4">
    <source>
        <dbReference type="Proteomes" id="UP000295106"/>
    </source>
</evidence>
<dbReference type="PANTHER" id="PTHR13627:SF31">
    <property type="entry name" value="RIBITOL 5-PHOSPHATE TRANSFERASE FKRP"/>
    <property type="match status" value="1"/>
</dbReference>
<proteinExistence type="predicted"/>
<evidence type="ECO:0000256" key="1">
    <source>
        <dbReference type="SAM" id="MobiDB-lite"/>
    </source>
</evidence>
<dbReference type="Gene3D" id="2.60.120.260">
    <property type="entry name" value="Galactose-binding domain-like"/>
    <property type="match status" value="1"/>
</dbReference>
<gene>
    <name evidence="3" type="ORF">EV684_10687</name>
</gene>
<feature type="domain" description="LicD/FKTN/FKRP nucleotidyltransferase" evidence="2">
    <location>
        <begin position="348"/>
        <end position="372"/>
    </location>
</feature>
<dbReference type="InterPro" id="IPR007074">
    <property type="entry name" value="LicD/FKTN/FKRP_NTP_transf"/>
</dbReference>
<dbReference type="Pfam" id="PF04991">
    <property type="entry name" value="LicD"/>
    <property type="match status" value="1"/>
</dbReference>
<dbReference type="InterPro" id="IPR052613">
    <property type="entry name" value="LicD_transferase"/>
</dbReference>
<comment type="caution">
    <text evidence="3">The sequence shown here is derived from an EMBL/GenBank/DDBJ whole genome shotgun (WGS) entry which is preliminary data.</text>
</comment>
<accession>A0A4R2MBS0</accession>
<dbReference type="GeneID" id="99683488"/>
<dbReference type="Proteomes" id="UP000295106">
    <property type="component" value="Unassembled WGS sequence"/>
</dbReference>
<reference evidence="3 4" key="1">
    <citation type="submission" date="2019-03" db="EMBL/GenBank/DDBJ databases">
        <title>Genomic Encyclopedia of Type Strains, Phase IV (KMG-IV): sequencing the most valuable type-strain genomes for metagenomic binning, comparative biology and taxonomic classification.</title>
        <authorList>
            <person name="Goeker M."/>
        </authorList>
    </citation>
    <scope>NUCLEOTIDE SEQUENCE [LARGE SCALE GENOMIC DNA]</scope>
    <source>
        <strain evidence="3 4">DSM 1709</strain>
    </source>
</reference>
<dbReference type="GO" id="GO:0009100">
    <property type="term" value="P:glycoprotein metabolic process"/>
    <property type="evidence" value="ECO:0007669"/>
    <property type="project" value="UniProtKB-ARBA"/>
</dbReference>
<dbReference type="SUPFAM" id="SSF49785">
    <property type="entry name" value="Galactose-binding domain-like"/>
    <property type="match status" value="1"/>
</dbReference>
<organism evidence="3 4">
    <name type="scientific">Rubrivivax gelatinosus</name>
    <name type="common">Rhodocyclus gelatinosus</name>
    <name type="synonym">Rhodopseudomonas gelatinosa</name>
    <dbReference type="NCBI Taxonomy" id="28068"/>
    <lineage>
        <taxon>Bacteria</taxon>
        <taxon>Pseudomonadati</taxon>
        <taxon>Pseudomonadota</taxon>
        <taxon>Betaproteobacteria</taxon>
        <taxon>Burkholderiales</taxon>
        <taxon>Sphaerotilaceae</taxon>
        <taxon>Rubrivivax</taxon>
    </lineage>
</organism>
<dbReference type="AlphaFoldDB" id="A0A4R2MBS0"/>
<protein>
    <submittedName>
        <fullName evidence="3">LicD family protein</fullName>
    </submittedName>
</protein>
<sequence length="498" mass="54782">MPPPAAPAPAEPPKAPAPPPPPATNRPAAAAPTLARHASALTDTATLLPSLGYFAFTPADALKLRLDAPITGLRVQIEDPTGPCLLHLHGITLLKGGRALDVAGKGRARQSSAHRDEARFGPDTLLASKGMHTKSEMRPWWAVEFTEPVDADEVRIFNLRDTWSRRARPLRVFTRAADGNWTLRHDGSSADAALQSLFAVLSICGPIEFRADEPAAQLRQRLLAACAAAIMRGALPLKDLPWQRILPIVDLYGAAPLGDDELTVLAARLMYTHVLDPLMAFTAKLQDRAQVLRLQARMNEISAVHGEGTYVLTRHGVQRSKLLSRTREHVDAMAEVAEVLQREGREPMICYGTLLGAVRDGGFIAHDDDVDMLYRCRGQSRAEVEQEMKAVTKTLTDAGFTVRQVPPYLNLHVFDPRRGGLLVDVFPCWVVDGKAHLHMERMTVRAIDADIVYPPASIELYGRTLPTPARPADFLLARYGEGWTVSNQFFEWPWALSD</sequence>
<evidence type="ECO:0000259" key="2">
    <source>
        <dbReference type="Pfam" id="PF04991"/>
    </source>
</evidence>
<feature type="compositionally biased region" description="Pro residues" evidence="1">
    <location>
        <begin position="1"/>
        <end position="24"/>
    </location>
</feature>
<evidence type="ECO:0000313" key="3">
    <source>
        <dbReference type="EMBL" id="TCP02525.1"/>
    </source>
</evidence>